<protein>
    <submittedName>
        <fullName evidence="3">Uncharacterized protein</fullName>
    </submittedName>
</protein>
<feature type="coiled-coil region" evidence="1">
    <location>
        <begin position="126"/>
        <end position="153"/>
    </location>
</feature>
<dbReference type="AlphaFoldDB" id="A0A811QU95"/>
<keyword evidence="1" id="KW-0175">Coiled coil</keyword>
<feature type="region of interest" description="Disordered" evidence="2">
    <location>
        <begin position="1"/>
        <end position="98"/>
    </location>
</feature>
<reference evidence="3" key="1">
    <citation type="submission" date="2020-10" db="EMBL/GenBank/DDBJ databases">
        <authorList>
            <person name="Han B."/>
            <person name="Lu T."/>
            <person name="Zhao Q."/>
            <person name="Huang X."/>
            <person name="Zhao Y."/>
        </authorList>
    </citation>
    <scope>NUCLEOTIDE SEQUENCE</scope>
</reference>
<keyword evidence="4" id="KW-1185">Reference proteome</keyword>
<dbReference type="EMBL" id="CAJGYO010000011">
    <property type="protein sequence ID" value="CAD6259544.1"/>
    <property type="molecule type" value="Genomic_DNA"/>
</dbReference>
<accession>A0A811QU95</accession>
<feature type="compositionally biased region" description="Low complexity" evidence="2">
    <location>
        <begin position="81"/>
        <end position="94"/>
    </location>
</feature>
<dbReference type="Proteomes" id="UP000604825">
    <property type="component" value="Unassembled WGS sequence"/>
</dbReference>
<gene>
    <name evidence="3" type="ORF">NCGR_LOCUS42981</name>
</gene>
<comment type="caution">
    <text evidence="3">The sequence shown here is derived from an EMBL/GenBank/DDBJ whole genome shotgun (WGS) entry which is preliminary data.</text>
</comment>
<organism evidence="3 4">
    <name type="scientific">Miscanthus lutarioriparius</name>
    <dbReference type="NCBI Taxonomy" id="422564"/>
    <lineage>
        <taxon>Eukaryota</taxon>
        <taxon>Viridiplantae</taxon>
        <taxon>Streptophyta</taxon>
        <taxon>Embryophyta</taxon>
        <taxon>Tracheophyta</taxon>
        <taxon>Spermatophyta</taxon>
        <taxon>Magnoliopsida</taxon>
        <taxon>Liliopsida</taxon>
        <taxon>Poales</taxon>
        <taxon>Poaceae</taxon>
        <taxon>PACMAD clade</taxon>
        <taxon>Panicoideae</taxon>
        <taxon>Andropogonodae</taxon>
        <taxon>Andropogoneae</taxon>
        <taxon>Saccharinae</taxon>
        <taxon>Miscanthus</taxon>
    </lineage>
</organism>
<evidence type="ECO:0000313" key="3">
    <source>
        <dbReference type="EMBL" id="CAD6259544.1"/>
    </source>
</evidence>
<name>A0A811QU95_9POAL</name>
<evidence type="ECO:0000313" key="4">
    <source>
        <dbReference type="Proteomes" id="UP000604825"/>
    </source>
</evidence>
<sequence length="201" mass="22616">MATPKRVHSSTTQPRNVAGQFASTGRGGSARVSASAVESTKSRRTPVVVEQVEEDVKPDLKSLIRQNRSMSRGARLSTKPSQSSSRGGTSNNSNKKQEINTNLGEYYDDSDVNSVDDAMCEGEHRYDGYESLEEEQQQMMVELREKLDIAEKKICRDIDDDPEKSKQNLKKNLNRLYNSIVCVRLMPKYIKKESSLVQMHA</sequence>
<evidence type="ECO:0000256" key="2">
    <source>
        <dbReference type="SAM" id="MobiDB-lite"/>
    </source>
</evidence>
<evidence type="ECO:0000256" key="1">
    <source>
        <dbReference type="SAM" id="Coils"/>
    </source>
</evidence>
<proteinExistence type="predicted"/>